<evidence type="ECO:0000256" key="2">
    <source>
        <dbReference type="SAM" id="SignalP"/>
    </source>
</evidence>
<feature type="compositionally biased region" description="Polar residues" evidence="1">
    <location>
        <begin position="689"/>
        <end position="714"/>
    </location>
</feature>
<dbReference type="HOGENOM" id="CLU_357545_0_0_1"/>
<dbReference type="Pfam" id="PF20414">
    <property type="entry name" value="DUF6698"/>
    <property type="match status" value="1"/>
</dbReference>
<accession>B0E0R8</accession>
<keyword evidence="2" id="KW-0732">Signal</keyword>
<feature type="region of interest" description="Disordered" evidence="1">
    <location>
        <begin position="671"/>
        <end position="714"/>
    </location>
</feature>
<dbReference type="Proteomes" id="UP000001194">
    <property type="component" value="Unassembled WGS sequence"/>
</dbReference>
<dbReference type="InterPro" id="IPR046521">
    <property type="entry name" value="DUF6698"/>
</dbReference>
<proteinExistence type="predicted"/>
<evidence type="ECO:0000256" key="1">
    <source>
        <dbReference type="SAM" id="MobiDB-lite"/>
    </source>
</evidence>
<dbReference type="RefSeq" id="XP_001889776.1">
    <property type="nucleotide sequence ID" value="XM_001889741.1"/>
</dbReference>
<organism evidence="4">
    <name type="scientific">Laccaria bicolor (strain S238N-H82 / ATCC MYA-4686)</name>
    <name type="common">Bicoloured deceiver</name>
    <name type="synonym">Laccaria laccata var. bicolor</name>
    <dbReference type="NCBI Taxonomy" id="486041"/>
    <lineage>
        <taxon>Eukaryota</taxon>
        <taxon>Fungi</taxon>
        <taxon>Dikarya</taxon>
        <taxon>Basidiomycota</taxon>
        <taxon>Agaricomycotina</taxon>
        <taxon>Agaricomycetes</taxon>
        <taxon>Agaricomycetidae</taxon>
        <taxon>Agaricales</taxon>
        <taxon>Agaricineae</taxon>
        <taxon>Hydnangiaceae</taxon>
        <taxon>Laccaria</taxon>
    </lineage>
</organism>
<dbReference type="OrthoDB" id="3231188at2759"/>
<reference evidence="3 4" key="1">
    <citation type="journal article" date="2008" name="Nature">
        <title>The genome of Laccaria bicolor provides insights into mycorrhizal symbiosis.</title>
        <authorList>
            <person name="Martin F."/>
            <person name="Aerts A."/>
            <person name="Ahren D."/>
            <person name="Brun A."/>
            <person name="Danchin E.G.J."/>
            <person name="Duchaussoy F."/>
            <person name="Gibon J."/>
            <person name="Kohler A."/>
            <person name="Lindquist E."/>
            <person name="Pereda V."/>
            <person name="Salamov A."/>
            <person name="Shapiro H.J."/>
            <person name="Wuyts J."/>
            <person name="Blaudez D."/>
            <person name="Buee M."/>
            <person name="Brokstein P."/>
            <person name="Canbaeck B."/>
            <person name="Cohen D."/>
            <person name="Courty P.E."/>
            <person name="Coutinho P.M."/>
            <person name="Delaruelle C."/>
            <person name="Detter J.C."/>
            <person name="Deveau A."/>
            <person name="DiFazio S."/>
            <person name="Duplessis S."/>
            <person name="Fraissinet-Tachet L."/>
            <person name="Lucic E."/>
            <person name="Frey-Klett P."/>
            <person name="Fourrey C."/>
            <person name="Feussner I."/>
            <person name="Gay G."/>
            <person name="Grimwood J."/>
            <person name="Hoegger P.J."/>
            <person name="Jain P."/>
            <person name="Kilaru S."/>
            <person name="Labbe J."/>
            <person name="Lin Y.C."/>
            <person name="Legue V."/>
            <person name="Le Tacon F."/>
            <person name="Marmeisse R."/>
            <person name="Melayah D."/>
            <person name="Montanini B."/>
            <person name="Muratet M."/>
            <person name="Nehls U."/>
            <person name="Niculita-Hirzel H."/>
            <person name="Oudot-Le Secq M.P."/>
            <person name="Peter M."/>
            <person name="Quesneville H."/>
            <person name="Rajashekar B."/>
            <person name="Reich M."/>
            <person name="Rouhier N."/>
            <person name="Schmutz J."/>
            <person name="Yin T."/>
            <person name="Chalot M."/>
            <person name="Henrissat B."/>
            <person name="Kuees U."/>
            <person name="Lucas S."/>
            <person name="Van de Peer Y."/>
            <person name="Podila G.K."/>
            <person name="Polle A."/>
            <person name="Pukkila P.J."/>
            <person name="Richardson P.M."/>
            <person name="Rouze P."/>
            <person name="Sanders I.R."/>
            <person name="Stajich J.E."/>
            <person name="Tunlid A."/>
            <person name="Tuskan G."/>
            <person name="Grigoriev I.V."/>
        </authorList>
    </citation>
    <scope>NUCLEOTIDE SEQUENCE [LARGE SCALE GENOMIC DNA]</scope>
    <source>
        <strain evidence="4">S238N-H82 / ATCC MYA-4686</strain>
    </source>
</reference>
<dbReference type="InParanoid" id="B0E0R8"/>
<evidence type="ECO:0000313" key="3">
    <source>
        <dbReference type="EMBL" id="EDQ99552.1"/>
    </source>
</evidence>
<dbReference type="EMBL" id="DS547162">
    <property type="protein sequence ID" value="EDQ99552.1"/>
    <property type="molecule type" value="Genomic_DNA"/>
</dbReference>
<keyword evidence="4" id="KW-1185">Reference proteome</keyword>
<evidence type="ECO:0000313" key="4">
    <source>
        <dbReference type="Proteomes" id="UP000001194"/>
    </source>
</evidence>
<dbReference type="KEGG" id="lbc:LACBIDRAFT_334914"/>
<feature type="region of interest" description="Disordered" evidence="1">
    <location>
        <begin position="348"/>
        <end position="370"/>
    </location>
</feature>
<gene>
    <name evidence="3" type="ORF">LACBIDRAFT_334914</name>
</gene>
<protein>
    <submittedName>
        <fullName evidence="3">Predicted protein</fullName>
    </submittedName>
</protein>
<dbReference type="GeneID" id="6085418"/>
<feature type="chain" id="PRO_5002749624" evidence="2">
    <location>
        <begin position="20"/>
        <end position="784"/>
    </location>
</feature>
<feature type="signal peptide" evidence="2">
    <location>
        <begin position="1"/>
        <end position="19"/>
    </location>
</feature>
<sequence length="784" mass="86518">MYTVMFILCALGVLLPVAAKSLVSLMGNHDERYTSTSHIDVGSSAPADVGQHSRKYDVDALEERPDCHVIKLMKRNPLACHREIGGKEQHVSTQSELEVSKVSMQSMGGLEIQWASKPPSTAPAGALKPTMAIKNEILLLRPDYLPFAPIPLSQPHGVSVEHLRCECLALVILSGQMETQKQAKATEKVLSCQKRRENERVDQQDVGKELRDSKAKEEAELLALDRRTLAKAMAAPKHLRMSEIASTVHYSKVRVLRGIPIMPRHFQPPSGLDTIYSDEGEEFAGFDDITGTTSNDDDVDGATAAIEIPAVGEHPTYEDYEDALKAAQLQLGSLTKLVKEQAATIAALKAQQPKRSRKQPSGQSDLPKSIEDHREMISHLGRRFALMNNPFFPMKLEGHLVASTRPNVASSDSERYRSDVAMHACLLAEVYEVVPPHLHAAMQEYRQFEHIFTKAGKSFLRTVMSDLRSKILPVIFGSIPQIASRLKANFDRSEIQEFNALLKPESDLARKKYTKYAPILFPNRQTDMTMLFMSQELALVLKGLLQGAASISWNKTYAKPKTYAKLGKVLTITEGGIATIVILVRAAFSPDTEFDAAGKGARSGIDYQKDFNLYREFIQAKAGTPYHKALLKFYNDIIFKVQMDNNTVTPNNDDNSSGLKEAFTRLALTPSTSAPGQASHSGAHAERCATSTVNRTGSSHEPPNQPMTSGPSQPVVQEVARPANARKGKKKAQAPQAATELATVAAVTEMAAAVPAATRRSRLRTYFFWCDSMHQDLQYKSKKK</sequence>
<feature type="compositionally biased region" description="Polar residues" evidence="1">
    <location>
        <begin position="671"/>
        <end position="680"/>
    </location>
</feature>
<name>B0E0R8_LACBS</name>
<dbReference type="AlphaFoldDB" id="B0E0R8"/>